<comment type="caution">
    <text evidence="1">The sequence shown here is derived from an EMBL/GenBank/DDBJ whole genome shotgun (WGS) entry which is preliminary data.</text>
</comment>
<dbReference type="HOGENOM" id="CLU_2922894_0_0_1"/>
<reference evidence="1 2" key="1">
    <citation type="journal article" date="2011" name="Genome Biol.">
        <title>Comparative genome sequence analysis underscores mycoparasitism as the ancestral life style of Trichoderma.</title>
        <authorList>
            <person name="Kubicek C.P."/>
            <person name="Herrera-Estrella A."/>
            <person name="Seidl-Seiboth V."/>
            <person name="Martinez D.A."/>
            <person name="Druzhinina I.S."/>
            <person name="Thon M."/>
            <person name="Zeilinger S."/>
            <person name="Casas-Flores S."/>
            <person name="Horwitz B.A."/>
            <person name="Mukherjee P.K."/>
            <person name="Mukherjee M."/>
            <person name="Kredics L."/>
            <person name="Alcaraz L.D."/>
            <person name="Aerts A."/>
            <person name="Antal Z."/>
            <person name="Atanasova L."/>
            <person name="Cervantes-Badillo M.G."/>
            <person name="Challacombe J."/>
            <person name="Chertkov O."/>
            <person name="McCluskey K."/>
            <person name="Coulpier F."/>
            <person name="Deshpande N."/>
            <person name="von Doehren H."/>
            <person name="Ebbole D.J."/>
            <person name="Esquivel-Naranjo E.U."/>
            <person name="Fekete E."/>
            <person name="Flipphi M."/>
            <person name="Glaser F."/>
            <person name="Gomez-Rodriguez E.Y."/>
            <person name="Gruber S."/>
            <person name="Han C."/>
            <person name="Henrissat B."/>
            <person name="Hermosa R."/>
            <person name="Hernandez-Onate M."/>
            <person name="Karaffa L."/>
            <person name="Kosti I."/>
            <person name="Le Crom S."/>
            <person name="Lindquist E."/>
            <person name="Lucas S."/>
            <person name="Luebeck M."/>
            <person name="Luebeck P.S."/>
            <person name="Margeot A."/>
            <person name="Metz B."/>
            <person name="Misra M."/>
            <person name="Nevalainen H."/>
            <person name="Omann M."/>
            <person name="Packer N."/>
            <person name="Perrone G."/>
            <person name="Uresti-Rivera E.E."/>
            <person name="Salamov A."/>
            <person name="Schmoll M."/>
            <person name="Seiboth B."/>
            <person name="Shapiro H."/>
            <person name="Sukno S."/>
            <person name="Tamayo-Ramos J.A."/>
            <person name="Tisch D."/>
            <person name="Wiest A."/>
            <person name="Wilkinson H.H."/>
            <person name="Zhang M."/>
            <person name="Coutinho P.M."/>
            <person name="Kenerley C.M."/>
            <person name="Monte E."/>
            <person name="Baker S.E."/>
            <person name="Grigoriev I.V."/>
        </authorList>
    </citation>
    <scope>NUCLEOTIDE SEQUENCE [LARGE SCALE GENOMIC DNA]</scope>
    <source>
        <strain evidence="2">ATCC 20476 / IMI 206040</strain>
    </source>
</reference>
<name>G9NG83_HYPAI</name>
<keyword evidence="2" id="KW-1185">Reference proteome</keyword>
<protein>
    <submittedName>
        <fullName evidence="1">Uncharacterized protein</fullName>
    </submittedName>
</protein>
<dbReference type="Proteomes" id="UP000005426">
    <property type="component" value="Unassembled WGS sequence"/>
</dbReference>
<evidence type="ECO:0000313" key="1">
    <source>
        <dbReference type="EMBL" id="EHK50296.1"/>
    </source>
</evidence>
<gene>
    <name evidence="1" type="ORF">TRIATDRAFT_254470</name>
</gene>
<dbReference type="EMBL" id="ABDG02000014">
    <property type="protein sequence ID" value="EHK50296.1"/>
    <property type="molecule type" value="Genomic_DNA"/>
</dbReference>
<evidence type="ECO:0000313" key="2">
    <source>
        <dbReference type="Proteomes" id="UP000005426"/>
    </source>
</evidence>
<accession>G9NG83</accession>
<dbReference type="AlphaFoldDB" id="G9NG83"/>
<proteinExistence type="predicted"/>
<sequence>MAGLVGSRRLTRVAGQRCSMRGCGLQDTGERPGRYACIDSVQCTWNQRPSANRLSVPLGKA</sequence>
<organism evidence="1 2">
    <name type="scientific">Hypocrea atroviridis (strain ATCC 20476 / IMI 206040)</name>
    <name type="common">Trichoderma atroviride</name>
    <dbReference type="NCBI Taxonomy" id="452589"/>
    <lineage>
        <taxon>Eukaryota</taxon>
        <taxon>Fungi</taxon>
        <taxon>Dikarya</taxon>
        <taxon>Ascomycota</taxon>
        <taxon>Pezizomycotina</taxon>
        <taxon>Sordariomycetes</taxon>
        <taxon>Hypocreomycetidae</taxon>
        <taxon>Hypocreales</taxon>
        <taxon>Hypocreaceae</taxon>
        <taxon>Trichoderma</taxon>
    </lineage>
</organism>